<gene>
    <name evidence="1" type="ORF">XELAEV_18037892mg</name>
</gene>
<evidence type="ECO:0000313" key="2">
    <source>
        <dbReference type="Proteomes" id="UP000694892"/>
    </source>
</evidence>
<dbReference type="AlphaFoldDB" id="A0A974CDN5"/>
<sequence>MKEHRSLHWSTNSCNCGAKCSAECRRGKKYFSPLLHFIIDPLPKQQDTSSHSFCHCLKGSFFLKSAFLPPS</sequence>
<proteinExistence type="predicted"/>
<accession>A0A974CDN5</accession>
<reference evidence="2" key="1">
    <citation type="journal article" date="2016" name="Nature">
        <title>Genome evolution in the allotetraploid frog Xenopus laevis.</title>
        <authorList>
            <person name="Session A.M."/>
            <person name="Uno Y."/>
            <person name="Kwon T."/>
            <person name="Chapman J.A."/>
            <person name="Toyoda A."/>
            <person name="Takahashi S."/>
            <person name="Fukui A."/>
            <person name="Hikosaka A."/>
            <person name="Suzuki A."/>
            <person name="Kondo M."/>
            <person name="van Heeringen S.J."/>
            <person name="Quigley I."/>
            <person name="Heinz S."/>
            <person name="Ogino H."/>
            <person name="Ochi H."/>
            <person name="Hellsten U."/>
            <person name="Lyons J.B."/>
            <person name="Simakov O."/>
            <person name="Putnam N."/>
            <person name="Stites J."/>
            <person name="Kuroki Y."/>
            <person name="Tanaka T."/>
            <person name="Michiue T."/>
            <person name="Watanabe M."/>
            <person name="Bogdanovic O."/>
            <person name="Lister R."/>
            <person name="Georgiou G."/>
            <person name="Paranjpe S.S."/>
            <person name="van Kruijsbergen I."/>
            <person name="Shu S."/>
            <person name="Carlson J."/>
            <person name="Kinoshita T."/>
            <person name="Ohta Y."/>
            <person name="Mawaribuchi S."/>
            <person name="Jenkins J."/>
            <person name="Grimwood J."/>
            <person name="Schmutz J."/>
            <person name="Mitros T."/>
            <person name="Mozaffari S.V."/>
            <person name="Suzuki Y."/>
            <person name="Haramoto Y."/>
            <person name="Yamamoto T.S."/>
            <person name="Takagi C."/>
            <person name="Heald R."/>
            <person name="Miller K."/>
            <person name="Haudenschild C."/>
            <person name="Kitzman J."/>
            <person name="Nakayama T."/>
            <person name="Izutsu Y."/>
            <person name="Robert J."/>
            <person name="Fortriede J."/>
            <person name="Burns K."/>
            <person name="Lotay V."/>
            <person name="Karimi K."/>
            <person name="Yasuoka Y."/>
            <person name="Dichmann D.S."/>
            <person name="Flajnik M.F."/>
            <person name="Houston D.W."/>
            <person name="Shendure J."/>
            <person name="DuPasquier L."/>
            <person name="Vize P.D."/>
            <person name="Zorn A.M."/>
            <person name="Ito M."/>
            <person name="Marcotte E.M."/>
            <person name="Wallingford J.B."/>
            <person name="Ito Y."/>
            <person name="Asashima M."/>
            <person name="Ueno N."/>
            <person name="Matsuda Y."/>
            <person name="Veenstra G.J."/>
            <person name="Fujiyama A."/>
            <person name="Harland R.M."/>
            <person name="Taira M."/>
            <person name="Rokhsar D.S."/>
        </authorList>
    </citation>
    <scope>NUCLEOTIDE SEQUENCE [LARGE SCALE GENOMIC DNA]</scope>
    <source>
        <strain evidence="2">J</strain>
    </source>
</reference>
<protein>
    <submittedName>
        <fullName evidence="1">Uncharacterized protein</fullName>
    </submittedName>
</protein>
<dbReference type="EMBL" id="CM004479">
    <property type="protein sequence ID" value="OCT70977.1"/>
    <property type="molecule type" value="Genomic_DNA"/>
</dbReference>
<dbReference type="Proteomes" id="UP000694892">
    <property type="component" value="Chromosome 7S"/>
</dbReference>
<evidence type="ECO:0000313" key="1">
    <source>
        <dbReference type="EMBL" id="OCT70977.1"/>
    </source>
</evidence>
<name>A0A974CDN5_XENLA</name>
<organism evidence="1 2">
    <name type="scientific">Xenopus laevis</name>
    <name type="common">African clawed frog</name>
    <dbReference type="NCBI Taxonomy" id="8355"/>
    <lineage>
        <taxon>Eukaryota</taxon>
        <taxon>Metazoa</taxon>
        <taxon>Chordata</taxon>
        <taxon>Craniata</taxon>
        <taxon>Vertebrata</taxon>
        <taxon>Euteleostomi</taxon>
        <taxon>Amphibia</taxon>
        <taxon>Batrachia</taxon>
        <taxon>Anura</taxon>
        <taxon>Pipoidea</taxon>
        <taxon>Pipidae</taxon>
        <taxon>Xenopodinae</taxon>
        <taxon>Xenopus</taxon>
        <taxon>Xenopus</taxon>
    </lineage>
</organism>